<protein>
    <submittedName>
        <fullName evidence="1">Uncharacterized protein</fullName>
    </submittedName>
</protein>
<reference evidence="1 2" key="1">
    <citation type="submission" date="2014-09" db="EMBL/GenBank/DDBJ databases">
        <authorList>
            <person name="Ellenberger Sabrina"/>
        </authorList>
    </citation>
    <scope>NUCLEOTIDE SEQUENCE [LARGE SCALE GENOMIC DNA]</scope>
    <source>
        <strain evidence="1 2">CBS 412.66</strain>
    </source>
</reference>
<gene>
    <name evidence="1" type="primary">PARPA_04493.1 scaffold 14269</name>
</gene>
<proteinExistence type="predicted"/>
<evidence type="ECO:0000313" key="1">
    <source>
        <dbReference type="EMBL" id="CEP10728.1"/>
    </source>
</evidence>
<organism evidence="1 2">
    <name type="scientific">Parasitella parasitica</name>
    <dbReference type="NCBI Taxonomy" id="35722"/>
    <lineage>
        <taxon>Eukaryota</taxon>
        <taxon>Fungi</taxon>
        <taxon>Fungi incertae sedis</taxon>
        <taxon>Mucoromycota</taxon>
        <taxon>Mucoromycotina</taxon>
        <taxon>Mucoromycetes</taxon>
        <taxon>Mucorales</taxon>
        <taxon>Mucorineae</taxon>
        <taxon>Mucoraceae</taxon>
        <taxon>Parasitella</taxon>
    </lineage>
</organism>
<name>A0A0B7N5L1_9FUNG</name>
<sequence length="112" mass="12146">MQEIATGIKPFKDIIKFLTAAQALIAASHSLLPVTKAAEAAIAPVGEISEESVQGQGFINFREINGGNRLLLRRIRCRSAQGSFSQKLTGMLLSKPAAAIEEQLQKKEIQEL</sequence>
<keyword evidence="2" id="KW-1185">Reference proteome</keyword>
<dbReference type="Proteomes" id="UP000054107">
    <property type="component" value="Unassembled WGS sequence"/>
</dbReference>
<accession>A0A0B7N5L1</accession>
<evidence type="ECO:0000313" key="2">
    <source>
        <dbReference type="Proteomes" id="UP000054107"/>
    </source>
</evidence>
<dbReference type="EMBL" id="LN725192">
    <property type="protein sequence ID" value="CEP10728.1"/>
    <property type="molecule type" value="Genomic_DNA"/>
</dbReference>
<dbReference type="AlphaFoldDB" id="A0A0B7N5L1"/>